<dbReference type="GO" id="GO:0033617">
    <property type="term" value="P:mitochondrial respiratory chain complex IV assembly"/>
    <property type="evidence" value="ECO:0007669"/>
    <property type="project" value="InterPro"/>
</dbReference>
<gene>
    <name evidence="1" type="ORF">H696_04229</name>
</gene>
<dbReference type="STRING" id="691883.A0A058Z5K6"/>
<dbReference type="InterPro" id="IPR039870">
    <property type="entry name" value="Coa4-like"/>
</dbReference>
<proteinExistence type="predicted"/>
<dbReference type="PANTHER" id="PTHR13639">
    <property type="entry name" value="CYTOCHROME C OXIDASE ASSEMBLY FACTOR 4 HOMOLOG, MITOCHONDRIAL"/>
    <property type="match status" value="1"/>
</dbReference>
<sequence length="90" mass="9903">MQPAPLPTPEDDTPDEYDARIARTGCSELNDQVLICYADHRDWRVCAPLVKAFRDCYERHERARIAEGDPLAIATAQEPGSLLSTSGASS</sequence>
<accession>A0A058Z5K6</accession>
<dbReference type="Proteomes" id="UP000030693">
    <property type="component" value="Unassembled WGS sequence"/>
</dbReference>
<dbReference type="RefSeq" id="XP_009496383.1">
    <property type="nucleotide sequence ID" value="XM_009498108.1"/>
</dbReference>
<organism evidence="1">
    <name type="scientific">Fonticula alba</name>
    <name type="common">Slime mold</name>
    <dbReference type="NCBI Taxonomy" id="691883"/>
    <lineage>
        <taxon>Eukaryota</taxon>
        <taxon>Rotosphaerida</taxon>
        <taxon>Fonticulaceae</taxon>
        <taxon>Fonticula</taxon>
    </lineage>
</organism>
<dbReference type="AlphaFoldDB" id="A0A058Z5K6"/>
<dbReference type="OrthoDB" id="5586401at2759"/>
<evidence type="ECO:0008006" key="3">
    <source>
        <dbReference type="Google" id="ProtNLM"/>
    </source>
</evidence>
<keyword evidence="2" id="KW-1185">Reference proteome</keyword>
<dbReference type="GO" id="GO:0005758">
    <property type="term" value="C:mitochondrial intermembrane space"/>
    <property type="evidence" value="ECO:0007669"/>
    <property type="project" value="InterPro"/>
</dbReference>
<protein>
    <recommendedName>
        <fullName evidence="3">CHCH domain-containing protein</fullName>
    </recommendedName>
</protein>
<evidence type="ECO:0000313" key="2">
    <source>
        <dbReference type="Proteomes" id="UP000030693"/>
    </source>
</evidence>
<name>A0A058Z5K6_FONAL</name>
<dbReference type="GeneID" id="20528954"/>
<reference evidence="1" key="1">
    <citation type="submission" date="2013-04" db="EMBL/GenBank/DDBJ databases">
        <title>The Genome Sequence of Fonticula alba ATCC 38817.</title>
        <authorList>
            <consortium name="The Broad Institute Genomics Platform"/>
            <person name="Russ C."/>
            <person name="Cuomo C."/>
            <person name="Burger G."/>
            <person name="Gray M.W."/>
            <person name="Holland P.W.H."/>
            <person name="King N."/>
            <person name="Lang F.B.F."/>
            <person name="Roger A.J."/>
            <person name="Ruiz-Trillo I."/>
            <person name="Brown M."/>
            <person name="Walker B."/>
            <person name="Young S."/>
            <person name="Zeng Q."/>
            <person name="Gargeya S."/>
            <person name="Fitzgerald M."/>
            <person name="Haas B."/>
            <person name="Abouelleil A."/>
            <person name="Allen A.W."/>
            <person name="Alvarado L."/>
            <person name="Arachchi H.M."/>
            <person name="Berlin A.M."/>
            <person name="Chapman S.B."/>
            <person name="Gainer-Dewar J."/>
            <person name="Goldberg J."/>
            <person name="Griggs A."/>
            <person name="Gujja S."/>
            <person name="Hansen M."/>
            <person name="Howarth C."/>
            <person name="Imamovic A."/>
            <person name="Ireland A."/>
            <person name="Larimer J."/>
            <person name="McCowan C."/>
            <person name="Murphy C."/>
            <person name="Pearson M."/>
            <person name="Poon T.W."/>
            <person name="Priest M."/>
            <person name="Roberts A."/>
            <person name="Saif S."/>
            <person name="Shea T."/>
            <person name="Sisk P."/>
            <person name="Sykes S."/>
            <person name="Wortman J."/>
            <person name="Nusbaum C."/>
            <person name="Birren B."/>
        </authorList>
    </citation>
    <scope>NUCLEOTIDE SEQUENCE [LARGE SCALE GENOMIC DNA]</scope>
    <source>
        <strain evidence="1">ATCC 38817</strain>
    </source>
</reference>
<dbReference type="PANTHER" id="PTHR13639:SF2">
    <property type="entry name" value="CYTOCHROME C OXIDASE ASSEMBLY FACTOR 4 HOMOLOG, MITOCHONDRIAL"/>
    <property type="match status" value="1"/>
</dbReference>
<evidence type="ECO:0000313" key="1">
    <source>
        <dbReference type="EMBL" id="KCV68812.1"/>
    </source>
</evidence>
<dbReference type="EMBL" id="KB932207">
    <property type="protein sequence ID" value="KCV68812.1"/>
    <property type="molecule type" value="Genomic_DNA"/>
</dbReference>